<evidence type="ECO:0000259" key="5">
    <source>
        <dbReference type="SMART" id="SM01308"/>
    </source>
</evidence>
<dbReference type="InterPro" id="IPR016024">
    <property type="entry name" value="ARM-type_fold"/>
</dbReference>
<organism evidence="7 8">
    <name type="scientific">Beauveria asiatica</name>
    <dbReference type="NCBI Taxonomy" id="1069075"/>
    <lineage>
        <taxon>Eukaryota</taxon>
        <taxon>Fungi</taxon>
        <taxon>Dikarya</taxon>
        <taxon>Ascomycota</taxon>
        <taxon>Pezizomycotina</taxon>
        <taxon>Sordariomycetes</taxon>
        <taxon>Hypocreomycetidae</taxon>
        <taxon>Hypocreales</taxon>
        <taxon>Cordycipitaceae</taxon>
        <taxon>Beauveria</taxon>
    </lineage>
</organism>
<evidence type="ECO:0000259" key="3">
    <source>
        <dbReference type="SMART" id="SM00742"/>
    </source>
</evidence>
<feature type="domain" description="Rapamycin-insensitive companion of mTOR N-terminal" evidence="5">
    <location>
        <begin position="247"/>
        <end position="622"/>
    </location>
</feature>
<evidence type="ECO:0000259" key="6">
    <source>
        <dbReference type="SMART" id="SM01310"/>
    </source>
</evidence>
<gene>
    <name evidence="7" type="ORF">G3M48_000706</name>
</gene>
<dbReference type="PANTHER" id="PTHR13298">
    <property type="entry name" value="CYTOSOLIC REGULATOR PIANISSIMO"/>
    <property type="match status" value="1"/>
</dbReference>
<name>A0AAW0S0Y2_9HYPO</name>
<keyword evidence="8" id="KW-1185">Reference proteome</keyword>
<feature type="compositionally biased region" description="Basic and acidic residues" evidence="2">
    <location>
        <begin position="1355"/>
        <end position="1367"/>
    </location>
</feature>
<proteinExistence type="inferred from homology"/>
<dbReference type="SMART" id="SM01303">
    <property type="entry name" value="RasGEF_N_2"/>
    <property type="match status" value="1"/>
</dbReference>
<evidence type="ECO:0000256" key="2">
    <source>
        <dbReference type="SAM" id="MobiDB-lite"/>
    </source>
</evidence>
<dbReference type="SMART" id="SM00742">
    <property type="entry name" value="Hr1"/>
    <property type="match status" value="1"/>
</dbReference>
<dbReference type="InterPro" id="IPR029453">
    <property type="entry name" value="Rictor_IV"/>
</dbReference>
<dbReference type="InterPro" id="IPR029452">
    <property type="entry name" value="RICTOR_V"/>
</dbReference>
<feature type="compositionally biased region" description="Polar residues" evidence="2">
    <location>
        <begin position="195"/>
        <end position="210"/>
    </location>
</feature>
<dbReference type="InterPro" id="IPR011072">
    <property type="entry name" value="HR1_rho-bd"/>
</dbReference>
<feature type="compositionally biased region" description="Basic and acidic residues" evidence="2">
    <location>
        <begin position="1404"/>
        <end position="1413"/>
    </location>
</feature>
<dbReference type="Pfam" id="PF14663">
    <property type="entry name" value="RasGEF_N_2"/>
    <property type="match status" value="1"/>
</dbReference>
<feature type="domain" description="REM-1" evidence="3">
    <location>
        <begin position="116"/>
        <end position="185"/>
    </location>
</feature>
<feature type="region of interest" description="Disordered" evidence="2">
    <location>
        <begin position="172"/>
        <end position="217"/>
    </location>
</feature>
<dbReference type="Pfam" id="PF02185">
    <property type="entry name" value="HR1"/>
    <property type="match status" value="1"/>
</dbReference>
<dbReference type="SMART" id="SM01308">
    <property type="entry name" value="RICTOR_N"/>
    <property type="match status" value="1"/>
</dbReference>
<dbReference type="GO" id="GO:0038203">
    <property type="term" value="P:TORC2 signaling"/>
    <property type="evidence" value="ECO:0007669"/>
    <property type="project" value="TreeGrafter"/>
</dbReference>
<sequence length="1434" mass="160269">MLANSSDIGQKGGVGQQPGQTPQPQNGRTSFDRDGLQPSNAAANAASARNLSTSAMSFGPRGSSLNPAAGPGSFSSELRSQIMSSRAGSRLDVGSVYTGGVMDKVMEESPDYASEQQLLQLKDKLIRELKIKEGSENMLEALNVKKAKQTKDQRQRVEAELSASNLRIRELRSKIVDTQQQRTRPATPTRTWTQDSSLSNGARSNQSPSKSIAGESEVDEAAESPSFALAELLQALEVEGMTPEYYVSRANQLVGLFKRHPAIKYDLVWSIFGMRMQMMLLSESREVVAAGYRVTRYAVSDLASLRKIRDLNTDFLVVRSLNNYRKADVEREQALKFVRAFLDVKDGVKEISRAVVRTIVAVAEQGDDRRATIPAHDQNIDRLRPICIETLAEILVRDPPLLIASGGLGPLSDALSEGSYKASESLTAVFLFLLDTPQRRKYLQPSYGLDALFAAFTDPLGTNEIILKQSCRAVSTAMRSWAGIMTLSMYDFRPIRSLIYSMLLPNEHVRETVLDLLFSILRIKPPAWATSFLAGRRLTTYGRVVNLKSGDAKEKPSSYMEDDGSEQNFVDHYTALILAVLIKAGLLRSLLQIAQTEEDAMLKRKISLLLSEVLKLASRLLPPSWSAELQLLPELFKAATDFDNDEHFVASSIVYQISSVSKTLYRSAPSETMAGILPSSDSMIDLAALEGQPRANNALIFDDATFRQLLIDSGVLNSSNYAKWNWDIIMKIIDGPLQNGKRLEEAVRASKWMKRIMSFYRPFKYKFAEIKNTRNTQKYVQAGCALMHSLLQSNEGVNILADSKLVRQMAECLAQCDPTSGLTAQFPLFAKDRLTDTLCNGYFAMLGVLTGDLKGLMLLERWKMFNMMYHIVDLKQRPDLIKLLLTNFDYTLQGHHRVLLAKALTAGTKETRIYATDVLRKCTLRRPVATNALGDVSDSRWAIQLLSTQLYDPEIDVCATAVKILEKACNRKTYLEYVVECRPALDHLGEIGAPLLLRFLSTSIGYHYLDGLDYISNEMDDWFLGRNDSYVGVIEASLAKSFSIDSDEQGQQSTMFDEAESGAEFHDNHVPPHFYRELTRTTEGCKLLRDKGHFDEFAATIRDYGMQAEDPELITKVKGCMWAVGNVGCMELGAPFLEASDVVEQIIRMAECHQVMSLRGTAFFVLGLISRSTHGLEILSEHGWDANTTPMGHSLGYCIPTDVTKLLSLKPWDHVGASSITLPATQRTVREPPRARGATPPRENGVAAPLVTDEEVNGRIVELLVDLGNTVIYKRAVMELQKLKQRKPSAFRSTDFFRYVMGLMEWNHYRLGVRRMVIDLFDKNVMRQIVFEESDNEGEEGEEGSNEEESDEDEAISKRAQKQEQQRQKLQQAKKNEKGEVEVDGEGEDEEGEGHSSGNSLNSDDNRTERQRSVSEPTEYLRNSMLPPPLNLRR</sequence>
<dbReference type="SUPFAM" id="SSF46585">
    <property type="entry name" value="HR1 repeat"/>
    <property type="match status" value="1"/>
</dbReference>
<reference evidence="7 8" key="1">
    <citation type="submission" date="2020-02" db="EMBL/GenBank/DDBJ databases">
        <title>Comparative genomics of the hypocrealean fungal genus Beauvera.</title>
        <authorList>
            <person name="Showalter D.N."/>
            <person name="Bushley K.E."/>
            <person name="Rehner S.A."/>
        </authorList>
    </citation>
    <scope>NUCLEOTIDE SEQUENCE [LARGE SCALE GENOMIC DNA]</scope>
    <source>
        <strain evidence="7 8">ARSEF4384</strain>
    </source>
</reference>
<feature type="compositionally biased region" description="Acidic residues" evidence="2">
    <location>
        <begin position="1332"/>
        <end position="1354"/>
    </location>
</feature>
<evidence type="ECO:0000259" key="4">
    <source>
        <dbReference type="SMART" id="SM01307"/>
    </source>
</evidence>
<dbReference type="InterPro" id="IPR029451">
    <property type="entry name" value="RICTOR_M"/>
</dbReference>
<feature type="compositionally biased region" description="Low complexity" evidence="2">
    <location>
        <begin position="17"/>
        <end position="27"/>
    </location>
</feature>
<dbReference type="Pfam" id="PF14664">
    <property type="entry name" value="RICTOR_N"/>
    <property type="match status" value="1"/>
</dbReference>
<feature type="compositionally biased region" description="Low complexity" evidence="2">
    <location>
        <begin position="39"/>
        <end position="55"/>
    </location>
</feature>
<dbReference type="EMBL" id="JAAHCF010000117">
    <property type="protein sequence ID" value="KAK8147915.1"/>
    <property type="molecule type" value="Genomic_DNA"/>
</dbReference>
<dbReference type="SMART" id="SM01307">
    <property type="entry name" value="RICTOR_M"/>
    <property type="match status" value="1"/>
</dbReference>
<feature type="domain" description="Rapamycin-insensitive companion of mTOR" evidence="6">
    <location>
        <begin position="1114"/>
        <end position="1186"/>
    </location>
</feature>
<dbReference type="Pfam" id="PF14666">
    <property type="entry name" value="RICTOR_M"/>
    <property type="match status" value="1"/>
</dbReference>
<dbReference type="Pfam" id="PF14668">
    <property type="entry name" value="RICTOR_V"/>
    <property type="match status" value="1"/>
</dbReference>
<dbReference type="InterPro" id="IPR028268">
    <property type="entry name" value="Pianissimo_fam"/>
</dbReference>
<feature type="domain" description="Rapamycin-insensitive companion of mTOR middle" evidence="4">
    <location>
        <begin position="701"/>
        <end position="925"/>
    </location>
</feature>
<dbReference type="GO" id="GO:0031932">
    <property type="term" value="C:TORC2 complex"/>
    <property type="evidence" value="ECO:0007669"/>
    <property type="project" value="InterPro"/>
</dbReference>
<dbReference type="SMART" id="SM01310">
    <property type="entry name" value="RICTOR_V"/>
    <property type="match status" value="1"/>
</dbReference>
<evidence type="ECO:0008006" key="9">
    <source>
        <dbReference type="Google" id="ProtNLM"/>
    </source>
</evidence>
<accession>A0AAW0S0Y2</accession>
<dbReference type="PANTHER" id="PTHR13298:SF11">
    <property type="entry name" value="RAPAMYCIN-INSENSITIVE COMPANION OF MTOR"/>
    <property type="match status" value="1"/>
</dbReference>
<dbReference type="InterPro" id="IPR036274">
    <property type="entry name" value="HR1_rpt_sf"/>
</dbReference>
<feature type="compositionally biased region" description="Acidic residues" evidence="2">
    <location>
        <begin position="1382"/>
        <end position="1392"/>
    </location>
</feature>
<feature type="region of interest" description="Disordered" evidence="2">
    <location>
        <begin position="1"/>
        <end position="81"/>
    </location>
</feature>
<feature type="region of interest" description="Disordered" evidence="2">
    <location>
        <begin position="1332"/>
        <end position="1434"/>
    </location>
</feature>
<dbReference type="SUPFAM" id="SSF48371">
    <property type="entry name" value="ARM repeat"/>
    <property type="match status" value="1"/>
</dbReference>
<comment type="similarity">
    <text evidence="1">Belongs to the RICTOR family.</text>
</comment>
<dbReference type="Gene3D" id="1.10.287.160">
    <property type="entry name" value="HR1 repeat"/>
    <property type="match status" value="1"/>
</dbReference>
<evidence type="ECO:0000313" key="8">
    <source>
        <dbReference type="Proteomes" id="UP001397290"/>
    </source>
</evidence>
<feature type="compositionally biased region" description="Low complexity" evidence="2">
    <location>
        <begin position="178"/>
        <end position="194"/>
    </location>
</feature>
<protein>
    <recommendedName>
        <fullName evidence="9">REM-1 domain-containing protein</fullName>
    </recommendedName>
</protein>
<dbReference type="Proteomes" id="UP001397290">
    <property type="component" value="Unassembled WGS sequence"/>
</dbReference>
<evidence type="ECO:0000313" key="7">
    <source>
        <dbReference type="EMBL" id="KAK8147915.1"/>
    </source>
</evidence>
<dbReference type="InterPro" id="IPR028267">
    <property type="entry name" value="Pianissimo_N"/>
</dbReference>
<comment type="caution">
    <text evidence="7">The sequence shown here is derived from an EMBL/GenBank/DDBJ whole genome shotgun (WGS) entry which is preliminary data.</text>
</comment>
<evidence type="ECO:0000256" key="1">
    <source>
        <dbReference type="ARBA" id="ARBA00008878"/>
    </source>
</evidence>